<evidence type="ECO:0000313" key="1">
    <source>
        <dbReference type="EMBL" id="KAH7978305.1"/>
    </source>
</evidence>
<dbReference type="EMBL" id="CM023470">
    <property type="protein sequence ID" value="KAH7978305.1"/>
    <property type="molecule type" value="Genomic_DNA"/>
</dbReference>
<name>A0ACB8DVJ0_DERSI</name>
<comment type="caution">
    <text evidence="1">The sequence shown here is derived from an EMBL/GenBank/DDBJ whole genome shotgun (WGS) entry which is preliminary data.</text>
</comment>
<proteinExistence type="predicted"/>
<dbReference type="Proteomes" id="UP000821865">
    <property type="component" value="Chromosome 1"/>
</dbReference>
<evidence type="ECO:0000313" key="2">
    <source>
        <dbReference type="Proteomes" id="UP000821865"/>
    </source>
</evidence>
<keyword evidence="2" id="KW-1185">Reference proteome</keyword>
<sequence>MTRCSLALALVMCLWQLGDAGSSDNDAALGHVVRELRAELQALQRGRDQDRAALRRLEERLAATTPWTTSTAPATTARPPRHHRPRRQHEEQRAFARSLRVLEQERQSLDQLENQLKRVRSDLQEVARERPADAQALLRADLDRLQLQLDALRSGQRDEVSRTEARDRAHRASVDWLRSTVDQIKAELAELSRQDNVTVALGLSRGFEGEAARLRADLADLRDQLQAFRATQQRCEAGAAQAAGERAELRALLQRQAVQQRQLTQQVSELAEDFQNQRLGGTKKRNGDDEEKHQQADALEYFEGSGMEPAEEPAPHPADTDTEAPRHEVRHHRDLRQLVYHLQKSVQTLSHDQSKLAKDISRMRRNSTELSVAIASLQGVSSTAHSTQLDSQLRQLEDRMLAQSEKVRNVSSCFQSVDKVHASTVELFRDLRTLEKKVDRGLTDLRKEVSKCDFDVATALSLAKAVRQDELARRESLASLKNDLLQARSELEKTRYKILSVEGAVLNTTVSSRKAGSDWVSQEIKIANLEVASTRLSKMVDRNSRKLAHLARSLNQAVNREVLDEWKRKQEDLSSILRNMTEEVPKMRKNITRLEGEVEKFEDNLPKGK</sequence>
<organism evidence="1 2">
    <name type="scientific">Dermacentor silvarum</name>
    <name type="common">Tick</name>
    <dbReference type="NCBI Taxonomy" id="543639"/>
    <lineage>
        <taxon>Eukaryota</taxon>
        <taxon>Metazoa</taxon>
        <taxon>Ecdysozoa</taxon>
        <taxon>Arthropoda</taxon>
        <taxon>Chelicerata</taxon>
        <taxon>Arachnida</taxon>
        <taxon>Acari</taxon>
        <taxon>Parasitiformes</taxon>
        <taxon>Ixodida</taxon>
        <taxon>Ixodoidea</taxon>
        <taxon>Ixodidae</taxon>
        <taxon>Rhipicephalinae</taxon>
        <taxon>Dermacentor</taxon>
    </lineage>
</organism>
<gene>
    <name evidence="1" type="ORF">HPB49_005143</name>
</gene>
<protein>
    <submittedName>
        <fullName evidence="1">Uncharacterized protein</fullName>
    </submittedName>
</protein>
<reference evidence="1" key="1">
    <citation type="submission" date="2020-05" db="EMBL/GenBank/DDBJ databases">
        <title>Large-scale comparative analyses of tick genomes elucidate their genetic diversity and vector capacities.</title>
        <authorList>
            <person name="Jia N."/>
            <person name="Wang J."/>
            <person name="Shi W."/>
            <person name="Du L."/>
            <person name="Sun Y."/>
            <person name="Zhan W."/>
            <person name="Jiang J."/>
            <person name="Wang Q."/>
            <person name="Zhang B."/>
            <person name="Ji P."/>
            <person name="Sakyi L.B."/>
            <person name="Cui X."/>
            <person name="Yuan T."/>
            <person name="Jiang B."/>
            <person name="Yang W."/>
            <person name="Lam T.T.-Y."/>
            <person name="Chang Q."/>
            <person name="Ding S."/>
            <person name="Wang X."/>
            <person name="Zhu J."/>
            <person name="Ruan X."/>
            <person name="Zhao L."/>
            <person name="Wei J."/>
            <person name="Que T."/>
            <person name="Du C."/>
            <person name="Cheng J."/>
            <person name="Dai P."/>
            <person name="Han X."/>
            <person name="Huang E."/>
            <person name="Gao Y."/>
            <person name="Liu J."/>
            <person name="Shao H."/>
            <person name="Ye R."/>
            <person name="Li L."/>
            <person name="Wei W."/>
            <person name="Wang X."/>
            <person name="Wang C."/>
            <person name="Yang T."/>
            <person name="Huo Q."/>
            <person name="Li W."/>
            <person name="Guo W."/>
            <person name="Chen H."/>
            <person name="Zhou L."/>
            <person name="Ni X."/>
            <person name="Tian J."/>
            <person name="Zhou Y."/>
            <person name="Sheng Y."/>
            <person name="Liu T."/>
            <person name="Pan Y."/>
            <person name="Xia L."/>
            <person name="Li J."/>
            <person name="Zhao F."/>
            <person name="Cao W."/>
        </authorList>
    </citation>
    <scope>NUCLEOTIDE SEQUENCE</scope>
    <source>
        <strain evidence="1">Dsil-2018</strain>
    </source>
</reference>
<accession>A0ACB8DVJ0</accession>